<dbReference type="InterPro" id="IPR002067">
    <property type="entry name" value="MCP"/>
</dbReference>
<feature type="domain" description="EF-hand" evidence="17">
    <location>
        <begin position="138"/>
        <end position="173"/>
    </location>
</feature>
<evidence type="ECO:0000256" key="7">
    <source>
        <dbReference type="ARBA" id="ARBA00022737"/>
    </source>
</evidence>
<dbReference type="PRINTS" id="PR00926">
    <property type="entry name" value="MITOCARRIER"/>
</dbReference>
<dbReference type="RefSeq" id="XP_004641588.2">
    <property type="nucleotide sequence ID" value="XM_004641531.2"/>
</dbReference>
<evidence type="ECO:0000256" key="3">
    <source>
        <dbReference type="ARBA" id="ARBA00022448"/>
    </source>
</evidence>
<dbReference type="GO" id="GO:0005509">
    <property type="term" value="F:calcium ion binding"/>
    <property type="evidence" value="ECO:0007669"/>
    <property type="project" value="InterPro"/>
</dbReference>
<feature type="repeat" description="Solcar" evidence="14">
    <location>
        <begin position="435"/>
        <end position="523"/>
    </location>
</feature>
<dbReference type="CDD" id="cd00051">
    <property type="entry name" value="EFh"/>
    <property type="match status" value="1"/>
</dbReference>
<dbReference type="CTD" id="114789"/>
<evidence type="ECO:0000256" key="8">
    <source>
        <dbReference type="ARBA" id="ARBA00022792"/>
    </source>
</evidence>
<dbReference type="InterPro" id="IPR002167">
    <property type="entry name" value="GDC-like"/>
</dbReference>
<evidence type="ECO:0000256" key="6">
    <source>
        <dbReference type="ARBA" id="ARBA00022723"/>
    </source>
</evidence>
<dbReference type="Gene3D" id="1.50.40.10">
    <property type="entry name" value="Mitochondrial carrier domain"/>
    <property type="match status" value="1"/>
</dbReference>
<dbReference type="Pfam" id="PF00153">
    <property type="entry name" value="Mito_carr"/>
    <property type="match status" value="3"/>
</dbReference>
<evidence type="ECO:0000256" key="10">
    <source>
        <dbReference type="ARBA" id="ARBA00022989"/>
    </source>
</evidence>
<evidence type="ECO:0000256" key="1">
    <source>
        <dbReference type="ARBA" id="ARBA00004448"/>
    </source>
</evidence>
<evidence type="ECO:0000313" key="18">
    <source>
        <dbReference type="Proteomes" id="UP000515203"/>
    </source>
</evidence>
<keyword evidence="3 15" id="KW-0813">Transport</keyword>
<keyword evidence="12 14" id="KW-0472">Membrane</keyword>
<dbReference type="SMART" id="SM00054">
    <property type="entry name" value="EFh"/>
    <property type="match status" value="3"/>
</dbReference>
<feature type="domain" description="EF-hand" evidence="17">
    <location>
        <begin position="174"/>
        <end position="209"/>
    </location>
</feature>
<keyword evidence="4" id="KW-0050">Antiport</keyword>
<organism evidence="18 19">
    <name type="scientific">Octodon degus</name>
    <name type="common">Degu</name>
    <name type="synonym">Sciurus degus</name>
    <dbReference type="NCBI Taxonomy" id="10160"/>
    <lineage>
        <taxon>Eukaryota</taxon>
        <taxon>Metazoa</taxon>
        <taxon>Chordata</taxon>
        <taxon>Craniata</taxon>
        <taxon>Vertebrata</taxon>
        <taxon>Euteleostomi</taxon>
        <taxon>Mammalia</taxon>
        <taxon>Eutheria</taxon>
        <taxon>Euarchontoglires</taxon>
        <taxon>Glires</taxon>
        <taxon>Rodentia</taxon>
        <taxon>Hystricomorpha</taxon>
        <taxon>Octodontidae</taxon>
        <taxon>Octodon</taxon>
    </lineage>
</organism>
<dbReference type="GO" id="GO:0015297">
    <property type="term" value="F:antiporter activity"/>
    <property type="evidence" value="ECO:0007669"/>
    <property type="project" value="UniProtKB-KW"/>
</dbReference>
<evidence type="ECO:0000259" key="17">
    <source>
        <dbReference type="PROSITE" id="PS50222"/>
    </source>
</evidence>
<evidence type="ECO:0000256" key="2">
    <source>
        <dbReference type="ARBA" id="ARBA00006375"/>
    </source>
</evidence>
<dbReference type="AlphaFoldDB" id="A0A6P3F957"/>
<dbReference type="SUPFAM" id="SSF47473">
    <property type="entry name" value="EF-hand"/>
    <property type="match status" value="1"/>
</dbReference>
<keyword evidence="10" id="KW-1133">Transmembrane helix</keyword>
<evidence type="ECO:0000256" key="13">
    <source>
        <dbReference type="ARBA" id="ARBA00048971"/>
    </source>
</evidence>
<dbReference type="PANTHER" id="PTHR24089">
    <property type="entry name" value="SOLUTE CARRIER FAMILY 25"/>
    <property type="match status" value="1"/>
</dbReference>
<comment type="similarity">
    <text evidence="2 15">Belongs to the mitochondrial carrier (TC 2.A.29) family.</text>
</comment>
<dbReference type="GeneID" id="101583715"/>
<evidence type="ECO:0000256" key="16">
    <source>
        <dbReference type="SAM" id="MobiDB-lite"/>
    </source>
</evidence>
<dbReference type="FunCoup" id="A0A6P3F957">
    <property type="interactions" value="1993"/>
</dbReference>
<comment type="catalytic activity">
    <reaction evidence="13">
        <text>Mg(2+)(out) + phosphate(in) + ATP(out) = Mg(2+)(in) + phosphate(out) + ATP(in)</text>
        <dbReference type="Rhea" id="RHEA:65840"/>
        <dbReference type="ChEBI" id="CHEBI:18420"/>
        <dbReference type="ChEBI" id="CHEBI:30616"/>
        <dbReference type="ChEBI" id="CHEBI:43474"/>
    </reaction>
</comment>
<dbReference type="InterPro" id="IPR002048">
    <property type="entry name" value="EF_hand_dom"/>
</dbReference>
<reference evidence="19" key="1">
    <citation type="submission" date="2025-08" db="UniProtKB">
        <authorList>
            <consortium name="RefSeq"/>
        </authorList>
    </citation>
    <scope>IDENTIFICATION</scope>
</reference>
<dbReference type="InParanoid" id="A0A6P3F957"/>
<dbReference type="GO" id="GO:0005743">
    <property type="term" value="C:mitochondrial inner membrane"/>
    <property type="evidence" value="ECO:0007669"/>
    <property type="project" value="UniProtKB-SubCell"/>
</dbReference>
<evidence type="ECO:0000256" key="12">
    <source>
        <dbReference type="ARBA" id="ARBA00023136"/>
    </source>
</evidence>
<dbReference type="OrthoDB" id="270584at2759"/>
<dbReference type="InterPro" id="IPR018108">
    <property type="entry name" value="MCP_transmembrane"/>
</dbReference>
<accession>A0A6P3F957</accession>
<name>A0A6P3F957_OCTDE</name>
<keyword evidence="7" id="KW-0677">Repeat</keyword>
<dbReference type="Proteomes" id="UP000515203">
    <property type="component" value="Unplaced"/>
</dbReference>
<keyword evidence="8" id="KW-0999">Mitochondrion inner membrane</keyword>
<evidence type="ECO:0000256" key="15">
    <source>
        <dbReference type="RuleBase" id="RU000488"/>
    </source>
</evidence>
<dbReference type="FunFam" id="1.10.238.10:FF:000028">
    <property type="entry name" value="Putative calcium-binding mitochondrial carrier protein scamc-2"/>
    <property type="match status" value="1"/>
</dbReference>
<dbReference type="FunFam" id="1.50.40.10:FF:000003">
    <property type="entry name" value="Putative calcium-binding mitochondrial carrier protein scamc-2"/>
    <property type="match status" value="1"/>
</dbReference>
<evidence type="ECO:0000256" key="5">
    <source>
        <dbReference type="ARBA" id="ARBA00022692"/>
    </source>
</evidence>
<feature type="repeat" description="Solcar" evidence="14">
    <location>
        <begin position="244"/>
        <end position="330"/>
    </location>
</feature>
<dbReference type="InterPro" id="IPR023395">
    <property type="entry name" value="MCP_dom_sf"/>
</dbReference>
<keyword evidence="5 14" id="KW-0812">Transmembrane</keyword>
<dbReference type="PROSITE" id="PS50920">
    <property type="entry name" value="SOLCAR"/>
    <property type="match status" value="3"/>
</dbReference>
<dbReference type="InterPro" id="IPR011992">
    <property type="entry name" value="EF-hand-dom_pair"/>
</dbReference>
<dbReference type="PROSITE" id="PS50222">
    <property type="entry name" value="EF_HAND_2"/>
    <property type="match status" value="2"/>
</dbReference>
<feature type="repeat" description="Solcar" evidence="14">
    <location>
        <begin position="338"/>
        <end position="423"/>
    </location>
</feature>
<protein>
    <submittedName>
        <fullName evidence="19">Calcium-binding mitochondrial carrier protein SCaMC-2 isoform X1</fullName>
    </submittedName>
</protein>
<dbReference type="Pfam" id="PF13499">
    <property type="entry name" value="EF-hand_7"/>
    <property type="match status" value="1"/>
</dbReference>
<comment type="subcellular location">
    <subcellularLocation>
        <location evidence="1">Mitochondrion inner membrane</location>
        <topology evidence="1">Multi-pass membrane protein</topology>
    </subcellularLocation>
</comment>
<dbReference type="Gene3D" id="1.10.238.10">
    <property type="entry name" value="EF-hand"/>
    <property type="match status" value="2"/>
</dbReference>
<dbReference type="SUPFAM" id="SSF103506">
    <property type="entry name" value="Mitochondrial carrier"/>
    <property type="match status" value="1"/>
</dbReference>
<feature type="region of interest" description="Disordered" evidence="16">
    <location>
        <begin position="63"/>
        <end position="93"/>
    </location>
</feature>
<keyword evidence="6" id="KW-0479">Metal-binding</keyword>
<keyword evidence="9" id="KW-0106">Calcium</keyword>
<keyword evidence="11" id="KW-0496">Mitochondrion</keyword>
<dbReference type="PRINTS" id="PR00928">
    <property type="entry name" value="GRAVESDC"/>
</dbReference>
<evidence type="ECO:0000256" key="9">
    <source>
        <dbReference type="ARBA" id="ARBA00022837"/>
    </source>
</evidence>
<proteinExistence type="inferred from homology"/>
<gene>
    <name evidence="19" type="primary">Slc25a25</name>
</gene>
<evidence type="ECO:0000256" key="14">
    <source>
        <dbReference type="PROSITE-ProRule" id="PRU00282"/>
    </source>
</evidence>
<evidence type="ECO:0000256" key="4">
    <source>
        <dbReference type="ARBA" id="ARBA00022449"/>
    </source>
</evidence>
<keyword evidence="18" id="KW-1185">Reference proteome</keyword>
<sequence length="529" mass="59060">MRRSQPERSPSRLARQLCGQKPLGLWSHSSEASSHHWRHWEDPGMLQVLGHFLSGFLPRAGCQGTREGSDHGVRGTQGEQMSSFLGKQDGRAEVPEKRPTILLVVGPAEQFPKKIVQAGDKDLDGQLDFEEFVHYLQDHEKKLRLVFKSLDKKNDGRIDAQEIMQSLRDLGVKISEQQAEKILKSMDKNGTMTIDWNEWRDYHLLHPVENIPEIILYWKHSTIFDVGENLTVPDEFTVEERQTGMWWRHLVAGGGAGAVSRTCTAPLDRLKVLMQVHASRSNNMCIVGGFTQMIREGGAKSLWRGNGINVLKIAPESAIKFMAYEQIKRLVGSDQETLRIHERLVAGSLAGAIAQSSIYPMEVLKTRMALRKTGQYSGMLDCARRILAREGVAAFYKGYVPNMLGIIPYAGIDLAVYETLKNTWLQRYAVNSADPGVFVLLACGTISSTCGQLASYPLALVRTRMQAQASIEGAPEVTMSSLFKQILRTEGAFGLYRGLAPNFMKVIPAVSISYVVYENLKITLGVQSR</sequence>
<evidence type="ECO:0000313" key="19">
    <source>
        <dbReference type="RefSeq" id="XP_004641588.2"/>
    </source>
</evidence>
<evidence type="ECO:0000256" key="11">
    <source>
        <dbReference type="ARBA" id="ARBA00023128"/>
    </source>
</evidence>